<dbReference type="NCBIfam" id="TIGR03718">
    <property type="entry name" value="R_switched_Alx"/>
    <property type="match status" value="1"/>
</dbReference>
<evidence type="ECO:0000256" key="1">
    <source>
        <dbReference type="ARBA" id="ARBA00004141"/>
    </source>
</evidence>
<dbReference type="KEGG" id="nnu:104594707"/>
<dbReference type="FunCoup" id="A0A1U7ZJV4">
    <property type="interactions" value="720"/>
</dbReference>
<dbReference type="GO" id="GO:0010027">
    <property type="term" value="P:thylakoid membrane organization"/>
    <property type="evidence" value="ECO:0000318"/>
    <property type="project" value="GO_Central"/>
</dbReference>
<dbReference type="RefSeq" id="XP_010253431.1">
    <property type="nucleotide sequence ID" value="XM_010255129.2"/>
</dbReference>
<accession>A0A1U7ZJV4</accession>
<evidence type="ECO:0000256" key="3">
    <source>
        <dbReference type="ARBA" id="ARBA00022989"/>
    </source>
</evidence>
<dbReference type="InterPro" id="IPR005496">
    <property type="entry name" value="Integral_membrane_TerC"/>
</dbReference>
<evidence type="ECO:0000256" key="4">
    <source>
        <dbReference type="ARBA" id="ARBA00023136"/>
    </source>
</evidence>
<evidence type="ECO:0000313" key="7">
    <source>
        <dbReference type="Proteomes" id="UP000189703"/>
    </source>
</evidence>
<dbReference type="OrthoDB" id="417520at2759"/>
<dbReference type="Proteomes" id="UP000189703">
    <property type="component" value="Unplaced"/>
</dbReference>
<keyword evidence="7" id="KW-1185">Reference proteome</keyword>
<reference evidence="8" key="1">
    <citation type="submission" date="2025-08" db="UniProtKB">
        <authorList>
            <consortium name="RefSeq"/>
        </authorList>
    </citation>
    <scope>IDENTIFICATION</scope>
</reference>
<comment type="subcellular location">
    <subcellularLocation>
        <location evidence="1">Membrane</location>
        <topology evidence="1">Multi-pass membrane protein</topology>
    </subcellularLocation>
</comment>
<dbReference type="GO" id="GO:0009535">
    <property type="term" value="C:chloroplast thylakoid membrane"/>
    <property type="evidence" value="ECO:0000318"/>
    <property type="project" value="GO_Central"/>
</dbReference>
<gene>
    <name evidence="8" type="primary">LOC104594707</name>
</gene>
<feature type="region of interest" description="Disordered" evidence="5">
    <location>
        <begin position="89"/>
        <end position="110"/>
    </location>
</feature>
<feature type="transmembrane region" description="Helical" evidence="6">
    <location>
        <begin position="151"/>
        <end position="172"/>
    </location>
</feature>
<dbReference type="OMA" id="ADHAREY"/>
<keyword evidence="4 6" id="KW-0472">Membrane</keyword>
<organism evidence="7 8">
    <name type="scientific">Nelumbo nucifera</name>
    <name type="common">Sacred lotus</name>
    <dbReference type="NCBI Taxonomy" id="4432"/>
    <lineage>
        <taxon>Eukaryota</taxon>
        <taxon>Viridiplantae</taxon>
        <taxon>Streptophyta</taxon>
        <taxon>Embryophyta</taxon>
        <taxon>Tracheophyta</taxon>
        <taxon>Spermatophyta</taxon>
        <taxon>Magnoliopsida</taxon>
        <taxon>Proteales</taxon>
        <taxon>Nelumbonaceae</taxon>
        <taxon>Nelumbo</taxon>
    </lineage>
</organism>
<keyword evidence="3 6" id="KW-1133">Transmembrane helix</keyword>
<feature type="transmembrane region" description="Helical" evidence="6">
    <location>
        <begin position="184"/>
        <end position="206"/>
    </location>
</feature>
<feature type="compositionally biased region" description="Polar residues" evidence="5">
    <location>
        <begin position="92"/>
        <end position="104"/>
    </location>
</feature>
<dbReference type="InParanoid" id="A0A1U7ZJV4"/>
<proteinExistence type="predicted"/>
<name>A0A1U7ZJV4_NELNU</name>
<feature type="transmembrane region" description="Helical" evidence="6">
    <location>
        <begin position="120"/>
        <end position="139"/>
    </location>
</feature>
<dbReference type="GeneID" id="104594707"/>
<evidence type="ECO:0000256" key="6">
    <source>
        <dbReference type="SAM" id="Phobius"/>
    </source>
</evidence>
<dbReference type="AlphaFoldDB" id="A0A1U7ZJV4"/>
<evidence type="ECO:0000313" key="8">
    <source>
        <dbReference type="RefSeq" id="XP_010253431.1"/>
    </source>
</evidence>
<sequence length="388" mass="42639">MGFTSVVHNGVGSRLKLDLGLHRLSPPSPIKASVRSLVHFTHQNDVFRAVEYRRRVRVAPIVCARRTEQEEISSASEETGRTSYQAHDYSDNTDNASHSISSAGTPGEIQERDPDYVSSIRTVALCVCTAVVFGVGLGFKDGVGKAYEFFAGYLLEQSLSVDNLFVFVLIFKYFKVPIMYQSRVLSYGIAGAVIFRLSIILLGTATIQRFEAVNLLLASILLYSSFKLFTGEEEEEDLSNNFVVKTCQKFIPVTSGYDGNQFVTLQDGVWKATPLLLTVAVIELSDIAFAVDSIPAVFGVTRDPFVVFTSNIFAILGLRSLYTLISESMSELEYLQPAISIVLGFIGCKMILDFCGYHVSTEVSLGFVATSLSAGVLLSLMKKSDRKN</sequence>
<dbReference type="PANTHER" id="PTHR30238:SF0">
    <property type="entry name" value="THYLAKOID MEMBRANE PROTEIN TERC, CHLOROPLASTIC"/>
    <property type="match status" value="1"/>
</dbReference>
<dbReference type="PANTHER" id="PTHR30238">
    <property type="entry name" value="MEMBRANE BOUND PREDICTED REDOX MODULATOR"/>
    <property type="match status" value="1"/>
</dbReference>
<dbReference type="Pfam" id="PF03741">
    <property type="entry name" value="TerC"/>
    <property type="match status" value="1"/>
</dbReference>
<evidence type="ECO:0000256" key="5">
    <source>
        <dbReference type="SAM" id="MobiDB-lite"/>
    </source>
</evidence>
<dbReference type="eggNOG" id="ENOG502QQNF">
    <property type="taxonomic scope" value="Eukaryota"/>
</dbReference>
<dbReference type="InterPro" id="IPR022369">
    <property type="entry name" value="Integral_membrane_TerC_rswitch"/>
</dbReference>
<protein>
    <submittedName>
        <fullName evidence="8">Thylakoid membrane protein TERC, chloroplastic isoform X1</fullName>
    </submittedName>
</protein>
<dbReference type="STRING" id="4432.A0A1U7ZJV4"/>
<feature type="transmembrane region" description="Helical" evidence="6">
    <location>
        <begin position="364"/>
        <end position="381"/>
    </location>
</feature>
<keyword evidence="2 6" id="KW-0812">Transmembrane</keyword>
<evidence type="ECO:0000256" key="2">
    <source>
        <dbReference type="ARBA" id="ARBA00022692"/>
    </source>
</evidence>